<dbReference type="EMBL" id="LFZO01000063">
    <property type="protein sequence ID" value="KXT15222.1"/>
    <property type="molecule type" value="Genomic_DNA"/>
</dbReference>
<evidence type="ECO:0000256" key="2">
    <source>
        <dbReference type="ARBA" id="ARBA00022786"/>
    </source>
</evidence>
<feature type="domain" description="UBC core" evidence="4">
    <location>
        <begin position="714"/>
        <end position="883"/>
    </location>
</feature>
<feature type="region of interest" description="Disordered" evidence="3">
    <location>
        <begin position="1"/>
        <end position="24"/>
    </location>
</feature>
<protein>
    <recommendedName>
        <fullName evidence="4">UBC core domain-containing protein</fullName>
    </recommendedName>
</protein>
<organism evidence="5 6">
    <name type="scientific">Pseudocercospora musae</name>
    <dbReference type="NCBI Taxonomy" id="113226"/>
    <lineage>
        <taxon>Eukaryota</taxon>
        <taxon>Fungi</taxon>
        <taxon>Dikarya</taxon>
        <taxon>Ascomycota</taxon>
        <taxon>Pezizomycotina</taxon>
        <taxon>Dothideomycetes</taxon>
        <taxon>Dothideomycetidae</taxon>
        <taxon>Mycosphaerellales</taxon>
        <taxon>Mycosphaerellaceae</taxon>
        <taxon>Pseudocercospora</taxon>
    </lineage>
</organism>
<comment type="caution">
    <text evidence="5">The sequence shown here is derived from an EMBL/GenBank/DDBJ whole genome shotgun (WGS) entry which is preliminary data.</text>
</comment>
<dbReference type="Pfam" id="PF00179">
    <property type="entry name" value="UQ_con"/>
    <property type="match status" value="1"/>
</dbReference>
<dbReference type="InterPro" id="IPR057735">
    <property type="entry name" value="UBE2O-like_tSH3-B"/>
</dbReference>
<dbReference type="PANTHER" id="PTHR46116">
    <property type="entry name" value="(E3-INDEPENDENT) E2 UBIQUITIN-CONJUGATING ENZYME"/>
    <property type="match status" value="1"/>
</dbReference>
<reference evidence="5 6" key="1">
    <citation type="submission" date="2015-07" db="EMBL/GenBank/DDBJ databases">
        <title>Comparative genomics of the Sigatoka disease complex on banana suggests a link between parallel evolutionary changes in Pseudocercospora fijiensis and Pseudocercospora eumusae and increased virulence on the banana host.</title>
        <authorList>
            <person name="Chang T.-C."/>
            <person name="Salvucci A."/>
            <person name="Crous P.W."/>
            <person name="Stergiopoulos I."/>
        </authorList>
    </citation>
    <scope>NUCLEOTIDE SEQUENCE [LARGE SCALE GENOMIC DNA]</scope>
    <source>
        <strain evidence="5 6">CBS 116634</strain>
    </source>
</reference>
<dbReference type="Gene3D" id="3.10.110.10">
    <property type="entry name" value="Ubiquitin Conjugating Enzyme"/>
    <property type="match status" value="1"/>
</dbReference>
<dbReference type="Pfam" id="PF23046">
    <property type="entry name" value="tSH3-B_UBE2O"/>
    <property type="match status" value="1"/>
</dbReference>
<dbReference type="AlphaFoldDB" id="A0A139IKZ9"/>
<evidence type="ECO:0000256" key="3">
    <source>
        <dbReference type="SAM" id="MobiDB-lite"/>
    </source>
</evidence>
<evidence type="ECO:0000259" key="4">
    <source>
        <dbReference type="PROSITE" id="PS50127"/>
    </source>
</evidence>
<feature type="compositionally biased region" description="Acidic residues" evidence="3">
    <location>
        <begin position="620"/>
        <end position="644"/>
    </location>
</feature>
<keyword evidence="6" id="KW-1185">Reference proteome</keyword>
<dbReference type="SMART" id="SM00212">
    <property type="entry name" value="UBCc"/>
    <property type="match status" value="1"/>
</dbReference>
<dbReference type="SUPFAM" id="SSF54495">
    <property type="entry name" value="UBC-like"/>
    <property type="match status" value="1"/>
</dbReference>
<dbReference type="PANTHER" id="PTHR46116:SF15">
    <property type="entry name" value="(E3-INDEPENDENT) E2 UBIQUITIN-CONJUGATING ENZYME"/>
    <property type="match status" value="1"/>
</dbReference>
<feature type="region of interest" description="Disordered" evidence="3">
    <location>
        <begin position="568"/>
        <end position="684"/>
    </location>
</feature>
<keyword evidence="2" id="KW-0833">Ubl conjugation pathway</keyword>
<dbReference type="PROSITE" id="PS50127">
    <property type="entry name" value="UBC_2"/>
    <property type="match status" value="1"/>
</dbReference>
<dbReference type="OrthoDB" id="47801at2759"/>
<proteinExistence type="predicted"/>
<evidence type="ECO:0000313" key="5">
    <source>
        <dbReference type="EMBL" id="KXT15222.1"/>
    </source>
</evidence>
<dbReference type="GO" id="GO:0061631">
    <property type="term" value="F:ubiquitin conjugating enzyme activity"/>
    <property type="evidence" value="ECO:0007669"/>
    <property type="project" value="TreeGrafter"/>
</dbReference>
<dbReference type="CDD" id="cd23837">
    <property type="entry name" value="UBCc_UBE2O"/>
    <property type="match status" value="1"/>
</dbReference>
<evidence type="ECO:0000256" key="1">
    <source>
        <dbReference type="ARBA" id="ARBA00022679"/>
    </source>
</evidence>
<feature type="compositionally biased region" description="Acidic residues" evidence="3">
    <location>
        <begin position="579"/>
        <end position="604"/>
    </location>
</feature>
<evidence type="ECO:0000313" key="6">
    <source>
        <dbReference type="Proteomes" id="UP000073492"/>
    </source>
</evidence>
<accession>A0A139IKZ9</accession>
<dbReference type="STRING" id="113226.A0A139IKZ9"/>
<feature type="compositionally biased region" description="Polar residues" evidence="3">
    <location>
        <begin position="668"/>
        <end position="681"/>
    </location>
</feature>
<name>A0A139IKZ9_9PEZI</name>
<dbReference type="Proteomes" id="UP000073492">
    <property type="component" value="Unassembled WGS sequence"/>
</dbReference>
<keyword evidence="1" id="KW-0808">Transferase</keyword>
<sequence>MMEQVLHQDDIVAKKGDGGGDGDEKTLAVVERTHADIDTHMPLPRKSSEEAITCGAGVSQSAFRRFLLDGVPPRHTVLVRYQHEPKLELLPVSTVKLVDRSLMIGDIVKRTAQDSQSGVIINTTTTCTLQPICDVVYQNTRTLKGFLEPSPHFSIAPGGRPQPIVHVSAAELTYAELLTEDDLVVYQDWIGRVDAITNNIQLRLTDNSVVEINDESGEHPDGSTASFSLGDIAKTRKGILRTGKWIYGTYNPNTPPVGTVVNIRTIAAEVAWAQRRTGSLQENEPPALLEASELESPEFIVYDRSRRPAADPSQPRSQTVSNSDIDVRLGLRVRFKDLTGACLKYTSADGSSAIPRLNRQDTLGFDLNLFDVVSFHTTVTVQWQDLSISTERSIDLTPDANIDDEHAAWPAEIVHSLRLQAVPGLVNTEQPERIGIVQAVNAEDRMATIKWSPNSHVHYARDPDGEEGLPPPIVSYAIDPSLLTDEEEVSLYDIEAPAQLNVRRGDICLITAPQYSGGFSRPRDLTWLGEVVDNLMDGQLVIRLSGAADSRDVVLRREQCVVAIRSDGTDQPDAWHDDEAGDEEDIEWSEAEEVWGDEEEDEVELAARYEDENGQILHEDDVEDEDWESAEEGSDDDGDVEMQDAPEHQTPLTSQSVTPAHDEDNKTSHNPITSLDGQSNRKYPASAPASYLILEGHPPADHHYRNEAAYQSPQHMKRTQKEHRILQSSLPERVYVRSWESRLDLLRVLIIGPTETPYANVPFVVDFFLPPTFPTDPPQAFFHSWPAQASIGGTIGRVNPNLYEDGKICLSVLGTWEGNKGESWSPTKSTLLQVLVSLLGLVLVREPYYNEAGYEALVGTEESKTSSNLYSERVFLRAKGFMITALSNLDSTPGLQGLQDIIRYLFREPRGPKLLECAIKDVEQVLEKSDERAKSDGLTVMSKGACIPLRRVLESLKGLSK</sequence>
<gene>
    <name evidence="5" type="ORF">AC579_1370</name>
</gene>
<dbReference type="InterPro" id="IPR016135">
    <property type="entry name" value="UBQ-conjugating_enzyme/RWD"/>
</dbReference>
<dbReference type="InterPro" id="IPR000608">
    <property type="entry name" value="UBC"/>
</dbReference>